<comment type="caution">
    <text evidence="1">The sequence shown here is derived from an EMBL/GenBank/DDBJ whole genome shotgun (WGS) entry which is preliminary data.</text>
</comment>
<gene>
    <name evidence="1" type="ORF">Nepgr_017128</name>
</gene>
<evidence type="ECO:0000313" key="2">
    <source>
        <dbReference type="Proteomes" id="UP001279734"/>
    </source>
</evidence>
<evidence type="ECO:0000313" key="1">
    <source>
        <dbReference type="EMBL" id="GMH15287.1"/>
    </source>
</evidence>
<dbReference type="Proteomes" id="UP001279734">
    <property type="component" value="Unassembled WGS sequence"/>
</dbReference>
<reference evidence="1" key="1">
    <citation type="submission" date="2023-05" db="EMBL/GenBank/DDBJ databases">
        <title>Nepenthes gracilis genome sequencing.</title>
        <authorList>
            <person name="Fukushima K."/>
        </authorList>
    </citation>
    <scope>NUCLEOTIDE SEQUENCE</scope>
    <source>
        <strain evidence="1">SING2019-196</strain>
    </source>
</reference>
<protein>
    <submittedName>
        <fullName evidence="1">Uncharacterized protein</fullName>
    </submittedName>
</protein>
<name>A0AAD3SRU1_NEPGR</name>
<dbReference type="AlphaFoldDB" id="A0AAD3SRU1"/>
<dbReference type="EMBL" id="BSYO01000015">
    <property type="protein sequence ID" value="GMH15287.1"/>
    <property type="molecule type" value="Genomic_DNA"/>
</dbReference>
<sequence length="89" mass="9814">MPVTLFWRRQAHNVAGHAAFWHPLPVLVTHPCWSGNPNCAGHSPSAGKDRPCFGADKHPCWHQPPARHFYRPLHGTHGGVTDGPAVDKQ</sequence>
<accession>A0AAD3SRU1</accession>
<proteinExistence type="predicted"/>
<keyword evidence="2" id="KW-1185">Reference proteome</keyword>
<organism evidence="1 2">
    <name type="scientific">Nepenthes gracilis</name>
    <name type="common">Slender pitcher plant</name>
    <dbReference type="NCBI Taxonomy" id="150966"/>
    <lineage>
        <taxon>Eukaryota</taxon>
        <taxon>Viridiplantae</taxon>
        <taxon>Streptophyta</taxon>
        <taxon>Embryophyta</taxon>
        <taxon>Tracheophyta</taxon>
        <taxon>Spermatophyta</taxon>
        <taxon>Magnoliopsida</taxon>
        <taxon>eudicotyledons</taxon>
        <taxon>Gunneridae</taxon>
        <taxon>Pentapetalae</taxon>
        <taxon>Caryophyllales</taxon>
        <taxon>Nepenthaceae</taxon>
        <taxon>Nepenthes</taxon>
    </lineage>
</organism>